<dbReference type="EMBL" id="GBRH01205288">
    <property type="protein sequence ID" value="JAD92607.1"/>
    <property type="molecule type" value="Transcribed_RNA"/>
</dbReference>
<sequence>MVLFSTLFIKKTSTCAALVVKSTIRCKSRSHDIVMSVLLFFGRKYFSDISATSTWNTLDTSSLKLSSGISRVTSTACASPPLYIKLPLGPEVNSPPYWQMATTIPPSAMIPTKARIHGAPAQQRGGKD</sequence>
<dbReference type="AlphaFoldDB" id="A0A0A9E9H7"/>
<evidence type="ECO:0000313" key="1">
    <source>
        <dbReference type="EMBL" id="JAD92607.1"/>
    </source>
</evidence>
<proteinExistence type="predicted"/>
<reference evidence="1" key="1">
    <citation type="submission" date="2014-09" db="EMBL/GenBank/DDBJ databases">
        <authorList>
            <person name="Magalhaes I.L.F."/>
            <person name="Oliveira U."/>
            <person name="Santos F.R."/>
            <person name="Vidigal T.H.D.A."/>
            <person name="Brescovit A.D."/>
            <person name="Santos A.J."/>
        </authorList>
    </citation>
    <scope>NUCLEOTIDE SEQUENCE</scope>
    <source>
        <tissue evidence="1">Shoot tissue taken approximately 20 cm above the soil surface</tissue>
    </source>
</reference>
<accession>A0A0A9E9H7</accession>
<name>A0A0A9E9H7_ARUDO</name>
<organism evidence="1">
    <name type="scientific">Arundo donax</name>
    <name type="common">Giant reed</name>
    <name type="synonym">Donax arundinaceus</name>
    <dbReference type="NCBI Taxonomy" id="35708"/>
    <lineage>
        <taxon>Eukaryota</taxon>
        <taxon>Viridiplantae</taxon>
        <taxon>Streptophyta</taxon>
        <taxon>Embryophyta</taxon>
        <taxon>Tracheophyta</taxon>
        <taxon>Spermatophyta</taxon>
        <taxon>Magnoliopsida</taxon>
        <taxon>Liliopsida</taxon>
        <taxon>Poales</taxon>
        <taxon>Poaceae</taxon>
        <taxon>PACMAD clade</taxon>
        <taxon>Arundinoideae</taxon>
        <taxon>Arundineae</taxon>
        <taxon>Arundo</taxon>
    </lineage>
</organism>
<reference evidence="1" key="2">
    <citation type="journal article" date="2015" name="Data Brief">
        <title>Shoot transcriptome of the giant reed, Arundo donax.</title>
        <authorList>
            <person name="Barrero R.A."/>
            <person name="Guerrero F.D."/>
            <person name="Moolhuijzen P."/>
            <person name="Goolsby J.A."/>
            <person name="Tidwell J."/>
            <person name="Bellgard S.E."/>
            <person name="Bellgard M.I."/>
        </authorList>
    </citation>
    <scope>NUCLEOTIDE SEQUENCE</scope>
    <source>
        <tissue evidence="1">Shoot tissue taken approximately 20 cm above the soil surface</tissue>
    </source>
</reference>
<protein>
    <submittedName>
        <fullName evidence="1">Uncharacterized protein</fullName>
    </submittedName>
</protein>